<dbReference type="InterPro" id="IPR009589">
    <property type="entry name" value="PH_YyaB-like"/>
</dbReference>
<accession>A0A268P639</accession>
<reference evidence="3 4" key="1">
    <citation type="submission" date="2017-07" db="EMBL/GenBank/DDBJ databases">
        <title>Isolation and whole genome analysis of endospore-forming bacteria from heroin.</title>
        <authorList>
            <person name="Kalinowski J."/>
            <person name="Ahrens B."/>
            <person name="Al-Dilaimi A."/>
            <person name="Winkler A."/>
            <person name="Wibberg D."/>
            <person name="Schleenbecker U."/>
            <person name="Ruckert C."/>
            <person name="Wolfel R."/>
            <person name="Grass G."/>
        </authorList>
    </citation>
    <scope>NUCLEOTIDE SEQUENCE [LARGE SCALE GENOMIC DNA]</scope>
    <source>
        <strain evidence="3 4">7539</strain>
    </source>
</reference>
<dbReference type="GO" id="GO:0030153">
    <property type="term" value="P:bacteriocin immunity"/>
    <property type="evidence" value="ECO:0007669"/>
    <property type="project" value="InterPro"/>
</dbReference>
<protein>
    <recommendedName>
        <fullName evidence="2">Uncharacterized protein YyaB-like PH domain-containing protein</fullName>
    </recommendedName>
</protein>
<comment type="caution">
    <text evidence="3">The sequence shown here is derived from an EMBL/GenBank/DDBJ whole genome shotgun (WGS) entry which is preliminary data.</text>
</comment>
<feature type="domain" description="Uncharacterized protein YyaB-like PH" evidence="2">
    <location>
        <begin position="66"/>
        <end position="143"/>
    </location>
</feature>
<organism evidence="3 4">
    <name type="scientific">Shouchella clausii</name>
    <name type="common">Alkalihalobacillus clausii</name>
    <dbReference type="NCBI Taxonomy" id="79880"/>
    <lineage>
        <taxon>Bacteria</taxon>
        <taxon>Bacillati</taxon>
        <taxon>Bacillota</taxon>
        <taxon>Bacilli</taxon>
        <taxon>Bacillales</taxon>
        <taxon>Bacillaceae</taxon>
        <taxon>Shouchella</taxon>
    </lineage>
</organism>
<keyword evidence="1" id="KW-0472">Membrane</keyword>
<feature type="transmembrane region" description="Helical" evidence="1">
    <location>
        <begin position="42"/>
        <end position="62"/>
    </location>
</feature>
<name>A0A268P639_SHOCL</name>
<keyword evidence="1" id="KW-0812">Transmembrane</keyword>
<evidence type="ECO:0000313" key="3">
    <source>
        <dbReference type="EMBL" id="PAE90775.1"/>
    </source>
</evidence>
<dbReference type="Proteomes" id="UP000216207">
    <property type="component" value="Unassembled WGS sequence"/>
</dbReference>
<gene>
    <name evidence="3" type="ORF">CHH72_02535</name>
</gene>
<dbReference type="EMBL" id="NPCC01000004">
    <property type="protein sequence ID" value="PAE90775.1"/>
    <property type="molecule type" value="Genomic_DNA"/>
</dbReference>
<feature type="transmembrane region" description="Helical" evidence="1">
    <location>
        <begin position="12"/>
        <end position="36"/>
    </location>
</feature>
<evidence type="ECO:0000313" key="4">
    <source>
        <dbReference type="Proteomes" id="UP000216207"/>
    </source>
</evidence>
<evidence type="ECO:0000256" key="1">
    <source>
        <dbReference type="SAM" id="Phobius"/>
    </source>
</evidence>
<keyword evidence="1" id="KW-1133">Transmembrane helix</keyword>
<dbReference type="RefSeq" id="WP_063609565.1">
    <property type="nucleotide sequence ID" value="NZ_BOQQ01000010.1"/>
</dbReference>
<evidence type="ECO:0000259" key="2">
    <source>
        <dbReference type="Pfam" id="PF06713"/>
    </source>
</evidence>
<sequence length="151" mass="17078">MVFHAKIAIVPMIIFIFLLVGAMVAMAVFPLTFILGEVSSSLIFFNSVAMFIVTVGFLLWYITSIKFVLTEEHLLIKGGPFKRKILYPNIIKVVPTTARFTGYQISSSDKGIELRYKTANATRTIKILPKDKLKFIAELRKRCPNAQISEF</sequence>
<dbReference type="AlphaFoldDB" id="A0A268P639"/>
<proteinExistence type="predicted"/>
<dbReference type="Pfam" id="PF06713">
    <property type="entry name" value="bPH_4"/>
    <property type="match status" value="1"/>
</dbReference>